<dbReference type="RefSeq" id="WP_099018047.1">
    <property type="nucleotide sequence ID" value="NZ_NIHB01000001.1"/>
</dbReference>
<organism evidence="2 3">
    <name type="scientific">Marinicella litoralis</name>
    <dbReference type="NCBI Taxonomy" id="644220"/>
    <lineage>
        <taxon>Bacteria</taxon>
        <taxon>Pseudomonadati</taxon>
        <taxon>Pseudomonadota</taxon>
        <taxon>Gammaproteobacteria</taxon>
        <taxon>Lysobacterales</taxon>
        <taxon>Marinicellaceae</taxon>
        <taxon>Marinicella</taxon>
    </lineage>
</organism>
<evidence type="ECO:0000313" key="3">
    <source>
        <dbReference type="Proteomes" id="UP000295724"/>
    </source>
</evidence>
<dbReference type="OrthoDB" id="6198260at2"/>
<proteinExistence type="predicted"/>
<keyword evidence="3" id="KW-1185">Reference proteome</keyword>
<dbReference type="EMBL" id="SNZB01000001">
    <property type="protein sequence ID" value="TDR23303.1"/>
    <property type="molecule type" value="Genomic_DNA"/>
</dbReference>
<keyword evidence="1" id="KW-1133">Transmembrane helix</keyword>
<name>A0A4R6XZS2_9GAMM</name>
<evidence type="ECO:0000256" key="1">
    <source>
        <dbReference type="SAM" id="Phobius"/>
    </source>
</evidence>
<gene>
    <name evidence="2" type="ORF">C8D91_0163</name>
</gene>
<dbReference type="AlphaFoldDB" id="A0A4R6XZS2"/>
<accession>A0A4R6XZS2</accession>
<keyword evidence="1" id="KW-0472">Membrane</keyword>
<comment type="caution">
    <text evidence="2">The sequence shown here is derived from an EMBL/GenBank/DDBJ whole genome shotgun (WGS) entry which is preliminary data.</text>
</comment>
<feature type="transmembrane region" description="Helical" evidence="1">
    <location>
        <begin position="209"/>
        <end position="230"/>
    </location>
</feature>
<protein>
    <submittedName>
        <fullName evidence="2">PepSY-associated transmembrane protein</fullName>
    </submittedName>
</protein>
<keyword evidence="1 2" id="KW-0812">Transmembrane</keyword>
<evidence type="ECO:0000313" key="2">
    <source>
        <dbReference type="EMBL" id="TDR23303.1"/>
    </source>
</evidence>
<reference evidence="2 3" key="1">
    <citation type="submission" date="2019-03" db="EMBL/GenBank/DDBJ databases">
        <title>Genomic Encyclopedia of Type Strains, Phase IV (KMG-IV): sequencing the most valuable type-strain genomes for metagenomic binning, comparative biology and taxonomic classification.</title>
        <authorList>
            <person name="Goeker M."/>
        </authorList>
    </citation>
    <scope>NUCLEOTIDE SEQUENCE [LARGE SCALE GENOMIC DNA]</scope>
    <source>
        <strain evidence="2 3">DSM 25488</strain>
    </source>
</reference>
<dbReference type="Proteomes" id="UP000295724">
    <property type="component" value="Unassembled WGS sequence"/>
</dbReference>
<sequence length="239" mass="27456">MRMRKALRKIHRWIGMISAVWLLQLATTGLLLQHADDLKLTTSYVSSPTILQWFDYGKRQLAWDSEGEVFYQIDDAIGFSDFKIDQAEKIMAAVKIKQEWWAASAQGIYRYNQQGELVMQLDAFDGLATPIDKVALHTDYWSHQSAGQWFEVDSNGMTSNLNHQPSEIVRARELDSDEKNIWLPRMLGNQLSYDKVLHGIHSGIKSSSWLNSLSALALFYLCFSGLYLFFKQPKSKRIS</sequence>